<dbReference type="InterPro" id="IPR003960">
    <property type="entry name" value="ATPase_AAA_CS"/>
</dbReference>
<dbReference type="Pfam" id="PF00004">
    <property type="entry name" value="AAA"/>
    <property type="match status" value="1"/>
</dbReference>
<name>A0AAV5JAV8_9ROSI</name>
<comment type="similarity">
    <text evidence="5">Belongs to the AAA ATPase family.</text>
</comment>
<dbReference type="EMBL" id="BPVZ01000029">
    <property type="protein sequence ID" value="GKV08642.1"/>
    <property type="molecule type" value="Genomic_DNA"/>
</dbReference>
<accession>A0AAV5JAV8</accession>
<dbReference type="InterPro" id="IPR050747">
    <property type="entry name" value="Mitochondrial_chaperone_BCS1"/>
</dbReference>
<keyword evidence="11" id="KW-1185">Reference proteome</keyword>
<evidence type="ECO:0000313" key="10">
    <source>
        <dbReference type="EMBL" id="GKV08642.1"/>
    </source>
</evidence>
<keyword evidence="4" id="KW-0460">Magnesium</keyword>
<dbReference type="Gene3D" id="3.40.50.300">
    <property type="entry name" value="P-loop containing nucleotide triphosphate hydrolases"/>
    <property type="match status" value="1"/>
</dbReference>
<feature type="coiled-coil region" evidence="6">
    <location>
        <begin position="355"/>
        <end position="383"/>
    </location>
</feature>
<evidence type="ECO:0000256" key="1">
    <source>
        <dbReference type="ARBA" id="ARBA00001946"/>
    </source>
</evidence>
<dbReference type="GO" id="GO:0016887">
    <property type="term" value="F:ATP hydrolysis activity"/>
    <property type="evidence" value="ECO:0007669"/>
    <property type="project" value="InterPro"/>
</dbReference>
<dbReference type="PROSITE" id="PS00674">
    <property type="entry name" value="AAA"/>
    <property type="match status" value="1"/>
</dbReference>
<evidence type="ECO:0000256" key="6">
    <source>
        <dbReference type="SAM" id="Coils"/>
    </source>
</evidence>
<dbReference type="Pfam" id="PF14363">
    <property type="entry name" value="AAA_assoc"/>
    <property type="match status" value="1"/>
</dbReference>
<reference evidence="10 11" key="1">
    <citation type="journal article" date="2021" name="Commun. Biol.">
        <title>The genome of Shorea leprosula (Dipterocarpaceae) highlights the ecological relevance of drought in aseasonal tropical rainforests.</title>
        <authorList>
            <person name="Ng K.K.S."/>
            <person name="Kobayashi M.J."/>
            <person name="Fawcett J.A."/>
            <person name="Hatakeyama M."/>
            <person name="Paape T."/>
            <person name="Ng C.H."/>
            <person name="Ang C.C."/>
            <person name="Tnah L.H."/>
            <person name="Lee C.T."/>
            <person name="Nishiyama T."/>
            <person name="Sese J."/>
            <person name="O'Brien M.J."/>
            <person name="Copetti D."/>
            <person name="Mohd Noor M.I."/>
            <person name="Ong R.C."/>
            <person name="Putra M."/>
            <person name="Sireger I.Z."/>
            <person name="Indrioko S."/>
            <person name="Kosugi Y."/>
            <person name="Izuno A."/>
            <person name="Isagi Y."/>
            <person name="Lee S.L."/>
            <person name="Shimizu K.K."/>
        </authorList>
    </citation>
    <scope>NUCLEOTIDE SEQUENCE [LARGE SCALE GENOMIC DNA]</scope>
    <source>
        <strain evidence="10">214</strain>
    </source>
</reference>
<dbReference type="Proteomes" id="UP001054252">
    <property type="component" value="Unassembled WGS sequence"/>
</dbReference>
<evidence type="ECO:0000256" key="2">
    <source>
        <dbReference type="ARBA" id="ARBA00022801"/>
    </source>
</evidence>
<dbReference type="GO" id="GO:0005524">
    <property type="term" value="F:ATP binding"/>
    <property type="evidence" value="ECO:0007669"/>
    <property type="project" value="UniProtKB-KW"/>
</dbReference>
<keyword evidence="2" id="KW-0378">Hydrolase</keyword>
<sequence length="398" mass="45956">MAMTSGMWSYLGSASASLVVISAIFQQCFPHHFQGNIKKYAKKFLSFLHPYTQITFEEFSGKYMKSSEAFSRIRTYLKDKPSASAKRLKADNVKDSHSVVLSMDYTEDVTDEFQGVTVWKLITESYISHVLEEGKAIGARNRQQKLYANNPSDNWYGYKRSKWNEVVFDHPATFDTLAMDTRLKEKIRNDFIKFSKGKEYYKQGLGRHGSVAISLMDNTELKRLLIDTSNKSIIVIEDIDCSLDLTGKRKKEREKEKQRRNGSTCGEERIIVSTTNHKEKLDRALIRGRRMDQHIEMSYCCFEAFKVLAKNHLCIDSHPLFGEIGKLLEKTNMIPADVAENMMPKSEEDDVDTCLKNLIKAFMDAKEKAKKKAEEEVRTKERTNLLKKMFKKMKPQPK</sequence>
<dbReference type="InterPro" id="IPR003959">
    <property type="entry name" value="ATPase_AAA_core"/>
</dbReference>
<keyword evidence="3 5" id="KW-0067">ATP-binding</keyword>
<comment type="cofactor">
    <cofactor evidence="1">
        <name>Mg(2+)</name>
        <dbReference type="ChEBI" id="CHEBI:18420"/>
    </cofactor>
</comment>
<evidence type="ECO:0000256" key="3">
    <source>
        <dbReference type="ARBA" id="ARBA00022840"/>
    </source>
</evidence>
<dbReference type="InterPro" id="IPR027417">
    <property type="entry name" value="P-loop_NTPase"/>
</dbReference>
<comment type="caution">
    <text evidence="10">The sequence shown here is derived from an EMBL/GenBank/DDBJ whole genome shotgun (WGS) entry which is preliminary data.</text>
</comment>
<evidence type="ECO:0000259" key="9">
    <source>
        <dbReference type="Pfam" id="PF25568"/>
    </source>
</evidence>
<proteinExistence type="inferred from homology"/>
<evidence type="ECO:0000259" key="7">
    <source>
        <dbReference type="Pfam" id="PF00004"/>
    </source>
</evidence>
<protein>
    <submittedName>
        <fullName evidence="10">Uncharacterized protein</fullName>
    </submittedName>
</protein>
<evidence type="ECO:0000259" key="8">
    <source>
        <dbReference type="Pfam" id="PF14363"/>
    </source>
</evidence>
<dbReference type="AlphaFoldDB" id="A0AAV5JAV8"/>
<feature type="domain" description="AAA-type ATPase N-terminal" evidence="8">
    <location>
        <begin position="29"/>
        <end position="119"/>
    </location>
</feature>
<feature type="domain" description="AAA+ ATPase At3g28540-like C-terminal" evidence="9">
    <location>
        <begin position="300"/>
        <end position="373"/>
    </location>
</feature>
<feature type="domain" description="ATPase AAA-type core" evidence="7">
    <location>
        <begin position="228"/>
        <end position="298"/>
    </location>
</feature>
<gene>
    <name evidence="10" type="ORF">SLEP1_g20246</name>
</gene>
<dbReference type="SUPFAM" id="SSF52540">
    <property type="entry name" value="P-loop containing nucleoside triphosphate hydrolases"/>
    <property type="match status" value="1"/>
</dbReference>
<dbReference type="InterPro" id="IPR025753">
    <property type="entry name" value="AAA_N_dom"/>
</dbReference>
<dbReference type="Gene3D" id="6.10.280.40">
    <property type="match status" value="1"/>
</dbReference>
<dbReference type="Pfam" id="PF25568">
    <property type="entry name" value="AAA_lid_At3g28540"/>
    <property type="match status" value="1"/>
</dbReference>
<keyword evidence="5" id="KW-0547">Nucleotide-binding</keyword>
<organism evidence="10 11">
    <name type="scientific">Rubroshorea leprosula</name>
    <dbReference type="NCBI Taxonomy" id="152421"/>
    <lineage>
        <taxon>Eukaryota</taxon>
        <taxon>Viridiplantae</taxon>
        <taxon>Streptophyta</taxon>
        <taxon>Embryophyta</taxon>
        <taxon>Tracheophyta</taxon>
        <taxon>Spermatophyta</taxon>
        <taxon>Magnoliopsida</taxon>
        <taxon>eudicotyledons</taxon>
        <taxon>Gunneridae</taxon>
        <taxon>Pentapetalae</taxon>
        <taxon>rosids</taxon>
        <taxon>malvids</taxon>
        <taxon>Malvales</taxon>
        <taxon>Dipterocarpaceae</taxon>
        <taxon>Rubroshorea</taxon>
    </lineage>
</organism>
<keyword evidence="6" id="KW-0175">Coiled coil</keyword>
<evidence type="ECO:0000313" key="11">
    <source>
        <dbReference type="Proteomes" id="UP001054252"/>
    </source>
</evidence>
<dbReference type="PANTHER" id="PTHR23070">
    <property type="entry name" value="BCS1 AAA-TYPE ATPASE"/>
    <property type="match status" value="1"/>
</dbReference>
<evidence type="ECO:0000256" key="5">
    <source>
        <dbReference type="RuleBase" id="RU003651"/>
    </source>
</evidence>
<dbReference type="InterPro" id="IPR058017">
    <property type="entry name" value="At3g28540-like_C"/>
</dbReference>
<evidence type="ECO:0000256" key="4">
    <source>
        <dbReference type="ARBA" id="ARBA00022842"/>
    </source>
</evidence>